<feature type="domain" description="DUF3444" evidence="2">
    <location>
        <begin position="256"/>
        <end position="340"/>
    </location>
</feature>
<keyword evidence="3" id="KW-0346">Stress response</keyword>
<evidence type="ECO:0000259" key="2">
    <source>
        <dbReference type="Pfam" id="PF11926"/>
    </source>
</evidence>
<dbReference type="Pfam" id="PF11926">
    <property type="entry name" value="DUF3444"/>
    <property type="match status" value="2"/>
</dbReference>
<name>A0A8K0NAE0_COCNU</name>
<reference evidence="3" key="2">
    <citation type="submission" date="2019-07" db="EMBL/GenBank/DDBJ databases">
        <authorList>
            <person name="Yang Y."/>
            <person name="Bocs S."/>
            <person name="Baudouin L."/>
        </authorList>
    </citation>
    <scope>NUCLEOTIDE SEQUENCE</scope>
    <source>
        <tissue evidence="3">Spear leaf of Hainan Tall coconut</tissue>
    </source>
</reference>
<dbReference type="InterPro" id="IPR024593">
    <property type="entry name" value="DUF3444"/>
</dbReference>
<dbReference type="OrthoDB" id="10250354at2759"/>
<dbReference type="PANTHER" id="PTHR47374">
    <property type="entry name" value="ENDOSOME ANTIGEN-LIKE PROTEIN, PUTATIVE (DUF3444)-RELATED"/>
    <property type="match status" value="1"/>
</dbReference>
<sequence>MFSHVISWKKGRKRNSYDIYPRKGEVWALFKDWDIGWSSDPDSHRFYEYEIVEVVSDFAAATGISVTPLIKLRDFVSLFIRAKGDITAPYVIPPNEILRFSHNIPYCRMTGDEREGIPKGCLELDSASLPDNFQELFHSISLGSITDRVVKLDNECSVLHSKSAVDEEKPGTITIEEIENMKCQGVSPHGANEVYEEKHQASTIRHMATTASKHVNEMKASRVEIDENNVDSQNANADSDAKCHDPSTTSSQIPITHEYPESDFHNFEEGKSIDKFQLGQIWALYSDIDKYPKYHGWIRKVELGDFRVHVIWLEACPSREEEEQWLGEELPIGCGTFKIGGGSYI</sequence>
<dbReference type="AlphaFoldDB" id="A0A8K0NAE0"/>
<evidence type="ECO:0000313" key="4">
    <source>
        <dbReference type="Proteomes" id="UP000797356"/>
    </source>
</evidence>
<protein>
    <submittedName>
        <fullName evidence="3">Putative Heat shock protein DnaJ N-terminal domain-containing protein</fullName>
    </submittedName>
</protein>
<feature type="region of interest" description="Disordered" evidence="1">
    <location>
        <begin position="232"/>
        <end position="254"/>
    </location>
</feature>
<proteinExistence type="predicted"/>
<keyword evidence="4" id="KW-1185">Reference proteome</keyword>
<gene>
    <name evidence="3" type="ORF">COCNU_12G001810</name>
</gene>
<dbReference type="PANTHER" id="PTHR47374:SF6">
    <property type="entry name" value="ENDOSOME ANTIGEN-LIKE PROTEIN, PUTATIVE (DUF3444)-RELATED"/>
    <property type="match status" value="1"/>
</dbReference>
<evidence type="ECO:0000313" key="3">
    <source>
        <dbReference type="EMBL" id="KAG1365181.1"/>
    </source>
</evidence>
<organism evidence="3 4">
    <name type="scientific">Cocos nucifera</name>
    <name type="common">Coconut palm</name>
    <dbReference type="NCBI Taxonomy" id="13894"/>
    <lineage>
        <taxon>Eukaryota</taxon>
        <taxon>Viridiplantae</taxon>
        <taxon>Streptophyta</taxon>
        <taxon>Embryophyta</taxon>
        <taxon>Tracheophyta</taxon>
        <taxon>Spermatophyta</taxon>
        <taxon>Magnoliopsida</taxon>
        <taxon>Liliopsida</taxon>
        <taxon>Arecaceae</taxon>
        <taxon>Arecoideae</taxon>
        <taxon>Cocoseae</taxon>
        <taxon>Attaleinae</taxon>
        <taxon>Cocos</taxon>
    </lineage>
</organism>
<feature type="domain" description="DUF3444" evidence="2">
    <location>
        <begin position="1"/>
        <end position="113"/>
    </location>
</feature>
<evidence type="ECO:0000256" key="1">
    <source>
        <dbReference type="SAM" id="MobiDB-lite"/>
    </source>
</evidence>
<accession>A0A8K0NAE0</accession>
<dbReference type="Proteomes" id="UP000797356">
    <property type="component" value="Chromosome 12"/>
</dbReference>
<comment type="caution">
    <text evidence="3">The sequence shown here is derived from an EMBL/GenBank/DDBJ whole genome shotgun (WGS) entry which is preliminary data.</text>
</comment>
<dbReference type="EMBL" id="CM017883">
    <property type="protein sequence ID" value="KAG1365181.1"/>
    <property type="molecule type" value="Genomic_DNA"/>
</dbReference>
<reference evidence="3" key="1">
    <citation type="journal article" date="2017" name="Gigascience">
        <title>The genome draft of coconut (Cocos nucifera).</title>
        <authorList>
            <person name="Xiao Y."/>
            <person name="Xu P."/>
            <person name="Fan H."/>
            <person name="Baudouin L."/>
            <person name="Xia W."/>
            <person name="Bocs S."/>
            <person name="Xu J."/>
            <person name="Li Q."/>
            <person name="Guo A."/>
            <person name="Zhou L."/>
            <person name="Li J."/>
            <person name="Wu Y."/>
            <person name="Ma Z."/>
            <person name="Armero A."/>
            <person name="Issali A.E."/>
            <person name="Liu N."/>
            <person name="Peng M."/>
            <person name="Yang Y."/>
        </authorList>
    </citation>
    <scope>NUCLEOTIDE SEQUENCE</scope>
    <source>
        <tissue evidence="3">Spear leaf of Hainan Tall coconut</tissue>
    </source>
</reference>